<accession>N7A182</accession>
<proteinExistence type="predicted"/>
<dbReference type="Pfam" id="PF09361">
    <property type="entry name" value="Phasin_2"/>
    <property type="match status" value="1"/>
</dbReference>
<dbReference type="InterPro" id="IPR010127">
    <property type="entry name" value="Phasin_subfam-1"/>
</dbReference>
<gene>
    <name evidence="3" type="ORF">C667_05632</name>
</gene>
<dbReference type="InterPro" id="IPR018968">
    <property type="entry name" value="Phasin"/>
</dbReference>
<feature type="region of interest" description="Disordered" evidence="1">
    <location>
        <begin position="148"/>
        <end position="169"/>
    </location>
</feature>
<reference evidence="3 4" key="1">
    <citation type="submission" date="2012-09" db="EMBL/GenBank/DDBJ databases">
        <title>Draft Genome Sequences of 6 Strains from Genus Thauera.</title>
        <authorList>
            <person name="Liu B."/>
            <person name="Shapleigh J.P."/>
            <person name="Frostegard A.H."/>
        </authorList>
    </citation>
    <scope>NUCLEOTIDE SEQUENCE [LARGE SCALE GENOMIC DNA]</scope>
    <source>
        <strain evidence="3 4">B4P</strain>
    </source>
</reference>
<protein>
    <submittedName>
        <fullName evidence="3">Phasin family protein</fullName>
    </submittedName>
</protein>
<evidence type="ECO:0000256" key="1">
    <source>
        <dbReference type="SAM" id="MobiDB-lite"/>
    </source>
</evidence>
<dbReference type="AlphaFoldDB" id="N7A182"/>
<sequence>MQATTQATMQTSTTEQKRNAQTYTDAVGALSEIALSNVERLSTLNQNLARAALQDCLAASNDMLAVRDVNALQGVQASAAAPALAQFADYLRSVQEIAVDSHKQVSAVLDGYFGTLGLGGSAGANMQAGFDAMSRLTRQTRDVMNANMSAASEADQKLNASITPPKKAA</sequence>
<dbReference type="EMBL" id="AMXF01000022">
    <property type="protein sequence ID" value="ENO98104.1"/>
    <property type="molecule type" value="Genomic_DNA"/>
</dbReference>
<evidence type="ECO:0000259" key="2">
    <source>
        <dbReference type="Pfam" id="PF09361"/>
    </source>
</evidence>
<dbReference type="Proteomes" id="UP000013047">
    <property type="component" value="Unassembled WGS sequence"/>
</dbReference>
<dbReference type="NCBIfam" id="TIGR01841">
    <property type="entry name" value="phasin"/>
    <property type="match status" value="1"/>
</dbReference>
<organism evidence="3 4">
    <name type="scientific">Thauera phenylacetica B4P</name>
    <dbReference type="NCBI Taxonomy" id="1234382"/>
    <lineage>
        <taxon>Bacteria</taxon>
        <taxon>Pseudomonadati</taxon>
        <taxon>Pseudomonadota</taxon>
        <taxon>Betaproteobacteria</taxon>
        <taxon>Rhodocyclales</taxon>
        <taxon>Zoogloeaceae</taxon>
        <taxon>Thauera</taxon>
    </lineage>
</organism>
<comment type="caution">
    <text evidence="3">The sequence shown here is derived from an EMBL/GenBank/DDBJ whole genome shotgun (WGS) entry which is preliminary data.</text>
</comment>
<keyword evidence="4" id="KW-1185">Reference proteome</keyword>
<feature type="domain" description="Phasin" evidence="2">
    <location>
        <begin position="20"/>
        <end position="109"/>
    </location>
</feature>
<evidence type="ECO:0000313" key="4">
    <source>
        <dbReference type="Proteomes" id="UP000013047"/>
    </source>
</evidence>
<name>N7A182_9RHOO</name>
<evidence type="ECO:0000313" key="3">
    <source>
        <dbReference type="EMBL" id="ENO98104.1"/>
    </source>
</evidence>